<dbReference type="RefSeq" id="WP_019596845.1">
    <property type="nucleotide sequence ID" value="NZ_AWXR01000001.1"/>
</dbReference>
<reference evidence="2 3" key="1">
    <citation type="journal article" date="2013" name="Genome Announc.">
        <title>Draft Genome Sequence of the Psychrophilic and Alkaliphilic Rhodonellum psychrophilum Strain GCM71T.</title>
        <authorList>
            <person name="Hauptmann A.L."/>
            <person name="Glaring M.A."/>
            <person name="Hallin P.F."/>
            <person name="Prieme A."/>
            <person name="Stougaard P."/>
        </authorList>
    </citation>
    <scope>NUCLEOTIDE SEQUENCE [LARGE SCALE GENOMIC DNA]</scope>
    <source>
        <strain evidence="2 3">GCM71</strain>
    </source>
</reference>
<name>U5C4H6_9BACT</name>
<keyword evidence="3" id="KW-1185">Reference proteome</keyword>
<evidence type="ECO:0000313" key="2">
    <source>
        <dbReference type="EMBL" id="ERM84928.1"/>
    </source>
</evidence>
<evidence type="ECO:0000256" key="1">
    <source>
        <dbReference type="SAM" id="SignalP"/>
    </source>
</evidence>
<dbReference type="PROSITE" id="PS51257">
    <property type="entry name" value="PROKAR_LIPOPROTEIN"/>
    <property type="match status" value="1"/>
</dbReference>
<accession>U5C4H6</accession>
<dbReference type="eggNOG" id="COG0521">
    <property type="taxonomic scope" value="Bacteria"/>
</dbReference>
<evidence type="ECO:0008006" key="4">
    <source>
        <dbReference type="Google" id="ProtNLM"/>
    </source>
</evidence>
<dbReference type="Proteomes" id="UP000016843">
    <property type="component" value="Unassembled WGS sequence"/>
</dbReference>
<comment type="caution">
    <text evidence="2">The sequence shown here is derived from an EMBL/GenBank/DDBJ whole genome shotgun (WGS) entry which is preliminary data.</text>
</comment>
<dbReference type="Pfam" id="PF12771">
    <property type="entry name" value="SusD-like_2"/>
    <property type="match status" value="1"/>
</dbReference>
<dbReference type="OrthoDB" id="614457at2"/>
<protein>
    <recommendedName>
        <fullName evidence="4">SusD/RagB family nutrient-binding outer membrane lipoprotein</fullName>
    </recommendedName>
</protein>
<dbReference type="EMBL" id="AWXR01000001">
    <property type="protein sequence ID" value="ERM84928.1"/>
    <property type="molecule type" value="Genomic_DNA"/>
</dbReference>
<dbReference type="Gene3D" id="1.25.40.390">
    <property type="match status" value="1"/>
</dbReference>
<keyword evidence="1" id="KW-0732">Signal</keyword>
<proteinExistence type="predicted"/>
<feature type="chain" id="PRO_5004657918" description="SusD/RagB family nutrient-binding outer membrane lipoprotein" evidence="1">
    <location>
        <begin position="22"/>
        <end position="503"/>
    </location>
</feature>
<feature type="signal peptide" evidence="1">
    <location>
        <begin position="1"/>
        <end position="21"/>
    </location>
</feature>
<dbReference type="AlphaFoldDB" id="U5C4H6"/>
<evidence type="ECO:0000313" key="3">
    <source>
        <dbReference type="Proteomes" id="UP000016843"/>
    </source>
</evidence>
<organism evidence="2 3">
    <name type="scientific">Rhodonellum psychrophilum GCM71 = DSM 17998</name>
    <dbReference type="NCBI Taxonomy" id="1123057"/>
    <lineage>
        <taxon>Bacteria</taxon>
        <taxon>Pseudomonadati</taxon>
        <taxon>Bacteroidota</taxon>
        <taxon>Cytophagia</taxon>
        <taxon>Cytophagales</taxon>
        <taxon>Cytophagaceae</taxon>
        <taxon>Rhodonellum</taxon>
    </lineage>
</organism>
<dbReference type="PATRIC" id="fig|1123057.7.peg.117"/>
<sequence>MKSFNKLFFSPIILIALLSFGCNGFLDVNDNPNAPVSENLKLSATFPAALVASVNQETGQLNQLGALWGGYWGTTSEGINLFFNQKTYNGPGLRDVRDGFPVWETTYTTLLYYRLIRNQAAQEGALFYEGAAKIMQGFHFLRLVDFYDNIPFDEALQGTTHATPAYESGEMVYKKAVDLISEGIEDMKNAPAGTLAGQDDVLFAGNVTLWAKFGNTVKLRALVRQSEVSPLAYIQEEIKKINIEGSGFLMLGQSAMVQPGYLNSAGKLNPFWENYYRNVQNAVTGNYQDIRPTQFLLEQYQLRNDPRLNQLYVPVKGEFRGVLFGDPEVNHSLYGRNVTSPMKGPAENNGQAGALLKSSTQASVLLSSFESLFLQAEAAQRGWISDAPKSLYEAAIQESFSYMNVEKFLFTAYNSQESVAYDGSLAKIITQKWLSLNSISSIEAWNDYRRLGLPNFPNSLQSPNPTAHPLRLMYPETERMTNLDEVLKQGNDNITESRIWWAK</sequence>
<dbReference type="InterPro" id="IPR041662">
    <property type="entry name" value="SusD-like_2"/>
</dbReference>
<dbReference type="InterPro" id="IPR011990">
    <property type="entry name" value="TPR-like_helical_dom_sf"/>
</dbReference>
<dbReference type="SUPFAM" id="SSF48452">
    <property type="entry name" value="TPR-like"/>
    <property type="match status" value="1"/>
</dbReference>
<gene>
    <name evidence="2" type="ORF">P872_22975</name>
</gene>